<feature type="region of interest" description="Disordered" evidence="1">
    <location>
        <begin position="1"/>
        <end position="22"/>
    </location>
</feature>
<dbReference type="EMBL" id="NMUH01000068">
    <property type="protein sequence ID" value="MQL70459.1"/>
    <property type="molecule type" value="Genomic_DNA"/>
</dbReference>
<sequence length="46" mass="4810">MPDTSRDPGLGSLDQSAATSTAAYTKSTVRDLAVNILAEELGDKRS</sequence>
<keyword evidence="3" id="KW-1185">Reference proteome</keyword>
<organism evidence="2 3">
    <name type="scientific">Colocasia esculenta</name>
    <name type="common">Wild taro</name>
    <name type="synonym">Arum esculentum</name>
    <dbReference type="NCBI Taxonomy" id="4460"/>
    <lineage>
        <taxon>Eukaryota</taxon>
        <taxon>Viridiplantae</taxon>
        <taxon>Streptophyta</taxon>
        <taxon>Embryophyta</taxon>
        <taxon>Tracheophyta</taxon>
        <taxon>Spermatophyta</taxon>
        <taxon>Magnoliopsida</taxon>
        <taxon>Liliopsida</taxon>
        <taxon>Araceae</taxon>
        <taxon>Aroideae</taxon>
        <taxon>Colocasieae</taxon>
        <taxon>Colocasia</taxon>
    </lineage>
</organism>
<gene>
    <name evidence="2" type="ORF">Taro_002749</name>
</gene>
<reference evidence="2" key="1">
    <citation type="submission" date="2017-07" db="EMBL/GenBank/DDBJ databases">
        <title>Taro Niue Genome Assembly and Annotation.</title>
        <authorList>
            <person name="Atibalentja N."/>
            <person name="Keating K."/>
            <person name="Fields C.J."/>
        </authorList>
    </citation>
    <scope>NUCLEOTIDE SEQUENCE</scope>
    <source>
        <strain evidence="2">Niue_2</strain>
        <tissue evidence="2">Leaf</tissue>
    </source>
</reference>
<evidence type="ECO:0000313" key="2">
    <source>
        <dbReference type="EMBL" id="MQL70459.1"/>
    </source>
</evidence>
<comment type="caution">
    <text evidence="2">The sequence shown here is derived from an EMBL/GenBank/DDBJ whole genome shotgun (WGS) entry which is preliminary data.</text>
</comment>
<dbReference type="Proteomes" id="UP000652761">
    <property type="component" value="Unassembled WGS sequence"/>
</dbReference>
<evidence type="ECO:0000313" key="3">
    <source>
        <dbReference type="Proteomes" id="UP000652761"/>
    </source>
</evidence>
<accession>A0A843TPR9</accession>
<dbReference type="AlphaFoldDB" id="A0A843TPR9"/>
<protein>
    <submittedName>
        <fullName evidence="2">Uncharacterized protein</fullName>
    </submittedName>
</protein>
<evidence type="ECO:0000256" key="1">
    <source>
        <dbReference type="SAM" id="MobiDB-lite"/>
    </source>
</evidence>
<name>A0A843TPR9_COLES</name>
<feature type="non-terminal residue" evidence="2">
    <location>
        <position position="46"/>
    </location>
</feature>
<proteinExistence type="predicted"/>